<evidence type="ECO:0000256" key="11">
    <source>
        <dbReference type="SAM" id="MobiDB-lite"/>
    </source>
</evidence>
<feature type="domain" description="dUTPase-like" evidence="12">
    <location>
        <begin position="113"/>
        <end position="239"/>
    </location>
</feature>
<name>A0A5N6USK7_ASPTM</name>
<dbReference type="CDD" id="cd07557">
    <property type="entry name" value="trimeric_dUTPase"/>
    <property type="match status" value="1"/>
</dbReference>
<evidence type="ECO:0000313" key="14">
    <source>
        <dbReference type="Proteomes" id="UP000326950"/>
    </source>
</evidence>
<comment type="pathway">
    <text evidence="3 10">Pyrimidine metabolism; dUMP biosynthesis; dUMP from dCTP (dUTP route): step 2/2.</text>
</comment>
<dbReference type="InterPro" id="IPR036157">
    <property type="entry name" value="dUTPase-like_sf"/>
</dbReference>
<accession>A0A5N6USK7</accession>
<dbReference type="InterPro" id="IPR029054">
    <property type="entry name" value="dUTPase-like"/>
</dbReference>
<dbReference type="UniPathway" id="UPA00610">
    <property type="reaction ID" value="UER00666"/>
</dbReference>
<comment type="cofactor">
    <cofactor evidence="1 10">
        <name>Mg(2+)</name>
        <dbReference type="ChEBI" id="CHEBI:18420"/>
    </cofactor>
</comment>
<dbReference type="PANTHER" id="PTHR11241:SF0">
    <property type="entry name" value="DEOXYURIDINE 5'-TRIPHOSPHATE NUCLEOTIDOHYDROLASE"/>
    <property type="match status" value="1"/>
</dbReference>
<sequence>MPPTPSPLNALRVYTRITTSALIHHHTPQRPNHLNYFKNLFTTMTKETTPPPSEQQQITTRGPPSLPASPLAKRPKPNTTTEDQPKMTNDTPVTSISQPLPPLLIKKLNEDGRAPTRGSAFAAGYDVYAAKETVIPARGKALVDTGIAIAVPEGTYGRIAPRSGLAAKHFIDTGAGVIDADYRGEVKVLLFNHSEVDFPVKAGDRVAQLIIERIYTPEVMVVEELEESVRGAGGFGSTGTN</sequence>
<proteinExistence type="inferred from homology"/>
<dbReference type="EMBL" id="ML738642">
    <property type="protein sequence ID" value="KAE8161413.1"/>
    <property type="molecule type" value="Genomic_DNA"/>
</dbReference>
<dbReference type="NCBIfam" id="TIGR00576">
    <property type="entry name" value="dut"/>
    <property type="match status" value="1"/>
</dbReference>
<dbReference type="Gene3D" id="2.70.40.10">
    <property type="match status" value="1"/>
</dbReference>
<dbReference type="OrthoDB" id="419889at2759"/>
<evidence type="ECO:0000256" key="6">
    <source>
        <dbReference type="ARBA" id="ARBA00022801"/>
    </source>
</evidence>
<dbReference type="PANTHER" id="PTHR11241">
    <property type="entry name" value="DEOXYURIDINE 5'-TRIPHOSPHATE NUCLEOTIDOHYDROLASE"/>
    <property type="match status" value="1"/>
</dbReference>
<dbReference type="Proteomes" id="UP000326950">
    <property type="component" value="Unassembled WGS sequence"/>
</dbReference>
<keyword evidence="8 10" id="KW-0546">Nucleotide metabolism</keyword>
<evidence type="ECO:0000256" key="5">
    <source>
        <dbReference type="ARBA" id="ARBA00011233"/>
    </source>
</evidence>
<comment type="function">
    <text evidence="10">Involved in nucleotide metabolism via production of dUMP, the immediate precursor of thymidine nucleotides, and decreases the intracellular concentration of dUTP so that uracil cannot be incorporated into DNA.</text>
</comment>
<keyword evidence="6 10" id="KW-0378">Hydrolase</keyword>
<comment type="subunit">
    <text evidence="5 10">Homotrimer.</text>
</comment>
<comment type="similarity">
    <text evidence="4 10">Belongs to the dUTPase family.</text>
</comment>
<evidence type="ECO:0000259" key="12">
    <source>
        <dbReference type="Pfam" id="PF00692"/>
    </source>
</evidence>
<dbReference type="GO" id="GO:0000287">
    <property type="term" value="F:magnesium ion binding"/>
    <property type="evidence" value="ECO:0007669"/>
    <property type="project" value="UniProtKB-UniRule"/>
</dbReference>
<comment type="function">
    <text evidence="2">This enzyme is involved in nucleotide metabolism: it produces dUMP, the immediate precursor of thymidine nucleotides and it decreases the intracellular concentration of dUTP so that uracil cannot be incorporated into DNA.</text>
</comment>
<evidence type="ECO:0000256" key="8">
    <source>
        <dbReference type="ARBA" id="ARBA00023080"/>
    </source>
</evidence>
<dbReference type="AlphaFoldDB" id="A0A5N6USK7"/>
<dbReference type="InterPro" id="IPR033704">
    <property type="entry name" value="dUTPase_trimeric"/>
</dbReference>
<dbReference type="GO" id="GO:0006226">
    <property type="term" value="P:dUMP biosynthetic process"/>
    <property type="evidence" value="ECO:0007669"/>
    <property type="project" value="UniProtKB-UniRule"/>
</dbReference>
<organism evidence="13 14">
    <name type="scientific">Aspergillus tamarii</name>
    <dbReference type="NCBI Taxonomy" id="41984"/>
    <lineage>
        <taxon>Eukaryota</taxon>
        <taxon>Fungi</taxon>
        <taxon>Dikarya</taxon>
        <taxon>Ascomycota</taxon>
        <taxon>Pezizomycotina</taxon>
        <taxon>Eurotiomycetes</taxon>
        <taxon>Eurotiomycetidae</taxon>
        <taxon>Eurotiales</taxon>
        <taxon>Aspergillaceae</taxon>
        <taxon>Aspergillus</taxon>
        <taxon>Aspergillus subgen. Circumdati</taxon>
    </lineage>
</organism>
<feature type="region of interest" description="Disordered" evidence="11">
    <location>
        <begin position="44"/>
        <end position="100"/>
    </location>
</feature>
<dbReference type="FunFam" id="2.70.40.10:FF:000004">
    <property type="entry name" value="Deoxyuridine triphosphatase"/>
    <property type="match status" value="1"/>
</dbReference>
<keyword evidence="10" id="KW-0479">Metal-binding</keyword>
<evidence type="ECO:0000256" key="10">
    <source>
        <dbReference type="RuleBase" id="RU367024"/>
    </source>
</evidence>
<feature type="compositionally biased region" description="Polar residues" evidence="11">
    <location>
        <begin position="44"/>
        <end position="62"/>
    </location>
</feature>
<evidence type="ECO:0000313" key="13">
    <source>
        <dbReference type="EMBL" id="KAE8161413.1"/>
    </source>
</evidence>
<feature type="compositionally biased region" description="Polar residues" evidence="11">
    <location>
        <begin position="77"/>
        <end position="98"/>
    </location>
</feature>
<keyword evidence="7 10" id="KW-0460">Magnesium</keyword>
<dbReference type="SUPFAM" id="SSF51283">
    <property type="entry name" value="dUTPase-like"/>
    <property type="match status" value="1"/>
</dbReference>
<gene>
    <name evidence="13" type="ORF">BDV40DRAFT_183471</name>
</gene>
<dbReference type="GO" id="GO:0046081">
    <property type="term" value="P:dUTP catabolic process"/>
    <property type="evidence" value="ECO:0007669"/>
    <property type="project" value="UniProtKB-UniRule"/>
</dbReference>
<evidence type="ECO:0000256" key="4">
    <source>
        <dbReference type="ARBA" id="ARBA00006581"/>
    </source>
</evidence>
<comment type="catalytic activity">
    <reaction evidence="9 10">
        <text>dUTP + H2O = dUMP + diphosphate + H(+)</text>
        <dbReference type="Rhea" id="RHEA:10248"/>
        <dbReference type="ChEBI" id="CHEBI:15377"/>
        <dbReference type="ChEBI" id="CHEBI:15378"/>
        <dbReference type="ChEBI" id="CHEBI:33019"/>
        <dbReference type="ChEBI" id="CHEBI:61555"/>
        <dbReference type="ChEBI" id="CHEBI:246422"/>
        <dbReference type="EC" id="3.6.1.23"/>
    </reaction>
</comment>
<reference evidence="13 14" key="1">
    <citation type="submission" date="2019-04" db="EMBL/GenBank/DDBJ databases">
        <title>Friends and foes A comparative genomics study of 23 Aspergillus species from section Flavi.</title>
        <authorList>
            <consortium name="DOE Joint Genome Institute"/>
            <person name="Kjaerbolling I."/>
            <person name="Vesth T."/>
            <person name="Frisvad J.C."/>
            <person name="Nybo J.L."/>
            <person name="Theobald S."/>
            <person name="Kildgaard S."/>
            <person name="Isbrandt T."/>
            <person name="Kuo A."/>
            <person name="Sato A."/>
            <person name="Lyhne E.K."/>
            <person name="Kogle M.E."/>
            <person name="Wiebenga A."/>
            <person name="Kun R.S."/>
            <person name="Lubbers R.J."/>
            <person name="Makela M.R."/>
            <person name="Barry K."/>
            <person name="Chovatia M."/>
            <person name="Clum A."/>
            <person name="Daum C."/>
            <person name="Haridas S."/>
            <person name="He G."/>
            <person name="LaButti K."/>
            <person name="Lipzen A."/>
            <person name="Mondo S."/>
            <person name="Riley R."/>
            <person name="Salamov A."/>
            <person name="Simmons B.A."/>
            <person name="Magnuson J.K."/>
            <person name="Henrissat B."/>
            <person name="Mortensen U.H."/>
            <person name="Larsen T.O."/>
            <person name="Devries R.P."/>
            <person name="Grigoriev I.V."/>
            <person name="Machida M."/>
            <person name="Baker S.E."/>
            <person name="Andersen M.R."/>
        </authorList>
    </citation>
    <scope>NUCLEOTIDE SEQUENCE [LARGE SCALE GENOMIC DNA]</scope>
    <source>
        <strain evidence="13 14">CBS 117626</strain>
    </source>
</reference>
<dbReference type="Pfam" id="PF00692">
    <property type="entry name" value="dUTPase"/>
    <property type="match status" value="1"/>
</dbReference>
<dbReference type="InterPro" id="IPR008181">
    <property type="entry name" value="dUTPase"/>
</dbReference>
<dbReference type="NCBIfam" id="NF001862">
    <property type="entry name" value="PRK00601.1"/>
    <property type="match status" value="1"/>
</dbReference>
<evidence type="ECO:0000256" key="1">
    <source>
        <dbReference type="ARBA" id="ARBA00001946"/>
    </source>
</evidence>
<evidence type="ECO:0000256" key="9">
    <source>
        <dbReference type="ARBA" id="ARBA00047686"/>
    </source>
</evidence>
<evidence type="ECO:0000256" key="2">
    <source>
        <dbReference type="ARBA" id="ARBA00003495"/>
    </source>
</evidence>
<dbReference type="EC" id="3.6.1.23" evidence="10"/>
<evidence type="ECO:0000256" key="7">
    <source>
        <dbReference type="ARBA" id="ARBA00022842"/>
    </source>
</evidence>
<evidence type="ECO:0000256" key="3">
    <source>
        <dbReference type="ARBA" id="ARBA00005142"/>
    </source>
</evidence>
<dbReference type="GO" id="GO:0004170">
    <property type="term" value="F:dUTP diphosphatase activity"/>
    <property type="evidence" value="ECO:0007669"/>
    <property type="project" value="UniProtKB-UniRule"/>
</dbReference>
<keyword evidence="14" id="KW-1185">Reference proteome</keyword>
<protein>
    <recommendedName>
        <fullName evidence="10">Deoxyuridine 5'-triphosphate nucleotidohydrolase</fullName>
        <shortName evidence="10">dUTPase</shortName>
        <ecNumber evidence="10">3.6.1.23</ecNumber>
    </recommendedName>
    <alternativeName>
        <fullName evidence="10">dUTP pyrophosphatase</fullName>
    </alternativeName>
</protein>